<gene>
    <name evidence="4" type="ORF">ACFSW7_10905</name>
</gene>
<evidence type="ECO:0000313" key="5">
    <source>
        <dbReference type="Proteomes" id="UP001597492"/>
    </source>
</evidence>
<name>A0ABW5V0D3_9MICO</name>
<dbReference type="CDD" id="cd03443">
    <property type="entry name" value="PaaI_thioesterase"/>
    <property type="match status" value="1"/>
</dbReference>
<dbReference type="RefSeq" id="WP_019617532.1">
    <property type="nucleotide sequence ID" value="NZ_JBHUNE010000008.1"/>
</dbReference>
<feature type="domain" description="Thioesterase" evidence="3">
    <location>
        <begin position="67"/>
        <end position="143"/>
    </location>
</feature>
<reference evidence="5" key="1">
    <citation type="journal article" date="2019" name="Int. J. Syst. Evol. Microbiol.">
        <title>The Global Catalogue of Microorganisms (GCM) 10K type strain sequencing project: providing services to taxonomists for standard genome sequencing and annotation.</title>
        <authorList>
            <consortium name="The Broad Institute Genomics Platform"/>
            <consortium name="The Broad Institute Genome Sequencing Center for Infectious Disease"/>
            <person name="Wu L."/>
            <person name="Ma J."/>
        </authorList>
    </citation>
    <scope>NUCLEOTIDE SEQUENCE [LARGE SCALE GENOMIC DNA]</scope>
    <source>
        <strain evidence="5">TISTR 1514</strain>
    </source>
</reference>
<dbReference type="SUPFAM" id="SSF54637">
    <property type="entry name" value="Thioesterase/thiol ester dehydrase-isomerase"/>
    <property type="match status" value="1"/>
</dbReference>
<evidence type="ECO:0000256" key="2">
    <source>
        <dbReference type="ARBA" id="ARBA00022801"/>
    </source>
</evidence>
<accession>A0ABW5V0D3</accession>
<dbReference type="InterPro" id="IPR003736">
    <property type="entry name" value="PAAI_dom"/>
</dbReference>
<organism evidence="4 5">
    <name type="scientific">Gulosibacter faecalis</name>
    <dbReference type="NCBI Taxonomy" id="272240"/>
    <lineage>
        <taxon>Bacteria</taxon>
        <taxon>Bacillati</taxon>
        <taxon>Actinomycetota</taxon>
        <taxon>Actinomycetes</taxon>
        <taxon>Micrococcales</taxon>
        <taxon>Microbacteriaceae</taxon>
        <taxon>Gulosibacter</taxon>
    </lineage>
</organism>
<keyword evidence="5" id="KW-1185">Reference proteome</keyword>
<dbReference type="EMBL" id="JBHUNE010000008">
    <property type="protein sequence ID" value="MFD2758886.1"/>
    <property type="molecule type" value="Genomic_DNA"/>
</dbReference>
<comment type="similarity">
    <text evidence="1">Belongs to the thioesterase PaaI family.</text>
</comment>
<comment type="caution">
    <text evidence="4">The sequence shown here is derived from an EMBL/GenBank/DDBJ whole genome shotgun (WGS) entry which is preliminary data.</text>
</comment>
<dbReference type="EC" id="3.1.2.-" evidence="4"/>
<keyword evidence="2 4" id="KW-0378">Hydrolase</keyword>
<dbReference type="PANTHER" id="PTHR43240">
    <property type="entry name" value="1,4-DIHYDROXY-2-NAPHTHOYL-COA THIOESTERASE 1"/>
    <property type="match status" value="1"/>
</dbReference>
<dbReference type="GO" id="GO:0016787">
    <property type="term" value="F:hydrolase activity"/>
    <property type="evidence" value="ECO:0007669"/>
    <property type="project" value="UniProtKB-KW"/>
</dbReference>
<evidence type="ECO:0000313" key="4">
    <source>
        <dbReference type="EMBL" id="MFD2758886.1"/>
    </source>
</evidence>
<dbReference type="InterPro" id="IPR006683">
    <property type="entry name" value="Thioestr_dom"/>
</dbReference>
<dbReference type="Pfam" id="PF03061">
    <property type="entry name" value="4HBT"/>
    <property type="match status" value="1"/>
</dbReference>
<dbReference type="PANTHER" id="PTHR43240:SF5">
    <property type="entry name" value="1,4-DIHYDROXY-2-NAPHTHOYL-COA THIOESTERASE 1"/>
    <property type="match status" value="1"/>
</dbReference>
<evidence type="ECO:0000259" key="3">
    <source>
        <dbReference type="Pfam" id="PF03061"/>
    </source>
</evidence>
<dbReference type="Proteomes" id="UP001597492">
    <property type="component" value="Unassembled WGS sequence"/>
</dbReference>
<evidence type="ECO:0000256" key="1">
    <source>
        <dbReference type="ARBA" id="ARBA00008324"/>
    </source>
</evidence>
<protein>
    <submittedName>
        <fullName evidence="4">PaaI family thioesterase</fullName>
        <ecNumber evidence="4">3.1.2.-</ecNumber>
    </submittedName>
</protein>
<proteinExistence type="inferred from homology"/>
<dbReference type="NCBIfam" id="TIGR00369">
    <property type="entry name" value="unchar_dom_1"/>
    <property type="match status" value="1"/>
</dbReference>
<dbReference type="InterPro" id="IPR029069">
    <property type="entry name" value="HotDog_dom_sf"/>
</dbReference>
<dbReference type="Gene3D" id="3.10.129.10">
    <property type="entry name" value="Hotdog Thioesterase"/>
    <property type="match status" value="1"/>
</dbReference>
<sequence length="156" mass="15966">MAETLPSPSYSPVSESQVNGHSIPDQVAITGGHGVGRLAAAMGILVVKCTAEHSIAVMPVEGNQQPFGLLHGGAHCVLGESLGSMSANAELSPGQFAVGVDINATHTASPSTPWVTGEARAIHLGGSLAVHEIVVTDGAGRRCSTIRITNAIRTRR</sequence>